<reference evidence="2" key="1">
    <citation type="journal article" date="2023" name="Nat. Plants">
        <title>Single-cell RNA sequencing provides a high-resolution roadmap for understanding the multicellular compartmentation of specialized metabolism.</title>
        <authorList>
            <person name="Sun S."/>
            <person name="Shen X."/>
            <person name="Li Y."/>
            <person name="Li Y."/>
            <person name="Wang S."/>
            <person name="Li R."/>
            <person name="Zhang H."/>
            <person name="Shen G."/>
            <person name="Guo B."/>
            <person name="Wei J."/>
            <person name="Xu J."/>
            <person name="St-Pierre B."/>
            <person name="Chen S."/>
            <person name="Sun C."/>
        </authorList>
    </citation>
    <scope>NUCLEOTIDE SEQUENCE [LARGE SCALE GENOMIC DNA]</scope>
</reference>
<organism evidence="1 2">
    <name type="scientific">Catharanthus roseus</name>
    <name type="common">Madagascar periwinkle</name>
    <name type="synonym">Vinca rosea</name>
    <dbReference type="NCBI Taxonomy" id="4058"/>
    <lineage>
        <taxon>Eukaryota</taxon>
        <taxon>Viridiplantae</taxon>
        <taxon>Streptophyta</taxon>
        <taxon>Embryophyta</taxon>
        <taxon>Tracheophyta</taxon>
        <taxon>Spermatophyta</taxon>
        <taxon>Magnoliopsida</taxon>
        <taxon>eudicotyledons</taxon>
        <taxon>Gunneridae</taxon>
        <taxon>Pentapetalae</taxon>
        <taxon>asterids</taxon>
        <taxon>lamiids</taxon>
        <taxon>Gentianales</taxon>
        <taxon>Apocynaceae</taxon>
        <taxon>Rauvolfioideae</taxon>
        <taxon>Vinceae</taxon>
        <taxon>Catharanthinae</taxon>
        <taxon>Catharanthus</taxon>
    </lineage>
</organism>
<proteinExistence type="predicted"/>
<name>A0ACC0B8Q1_CATRO</name>
<sequence length="212" mass="23558">MLPFSFTDSSLYHQPSTPPSISPLIKVGEDQNPRLFIRKEDYSSIHSRVEEMARLLVLLAVCLLPALASALFSGNYFLLRGKVYCDTCRVGYETTATKYLPGSHVDLICRKRDQPEAITYKVSGVTDSTGEYKIPVGRDCGDDICDVVLVKSSDPECATPNFGRDRARVALTWNNGMVSSTRFANNLGFLLNVPLASCPQVLQQYQDTEESY</sequence>
<evidence type="ECO:0000313" key="1">
    <source>
        <dbReference type="EMBL" id="KAI5669036.1"/>
    </source>
</evidence>
<accession>A0ACC0B8Q1</accession>
<comment type="caution">
    <text evidence="1">The sequence shown here is derived from an EMBL/GenBank/DDBJ whole genome shotgun (WGS) entry which is preliminary data.</text>
</comment>
<keyword evidence="2" id="KW-1185">Reference proteome</keyword>
<protein>
    <submittedName>
        <fullName evidence="1">Uncharacterized protein</fullName>
    </submittedName>
</protein>
<evidence type="ECO:0000313" key="2">
    <source>
        <dbReference type="Proteomes" id="UP001060085"/>
    </source>
</evidence>
<dbReference type="Proteomes" id="UP001060085">
    <property type="component" value="Linkage Group LG04"/>
</dbReference>
<dbReference type="EMBL" id="CM044704">
    <property type="protein sequence ID" value="KAI5669036.1"/>
    <property type="molecule type" value="Genomic_DNA"/>
</dbReference>
<gene>
    <name evidence="1" type="ORF">M9H77_18889</name>
</gene>